<evidence type="ECO:0000259" key="5">
    <source>
        <dbReference type="PROSITE" id="PS51352"/>
    </source>
</evidence>
<gene>
    <name evidence="6" type="ORF">H8S64_03215</name>
</gene>
<dbReference type="Gene3D" id="3.40.30.10">
    <property type="entry name" value="Glutaredoxin"/>
    <property type="match status" value="2"/>
</dbReference>
<protein>
    <submittedName>
        <fullName evidence="6">TlpA family protein disulfide reductase</fullName>
    </submittedName>
</protein>
<name>A0ABR7CWP2_9BACT</name>
<dbReference type="Proteomes" id="UP000646484">
    <property type="component" value="Unassembled WGS sequence"/>
</dbReference>
<keyword evidence="3" id="KW-1015">Disulfide bond</keyword>
<evidence type="ECO:0000256" key="1">
    <source>
        <dbReference type="ARBA" id="ARBA00004196"/>
    </source>
</evidence>
<evidence type="ECO:0000256" key="2">
    <source>
        <dbReference type="ARBA" id="ARBA00022748"/>
    </source>
</evidence>
<keyword evidence="7" id="KW-1185">Reference proteome</keyword>
<dbReference type="CDD" id="cd02966">
    <property type="entry name" value="TlpA_like_family"/>
    <property type="match status" value="2"/>
</dbReference>
<keyword evidence="4" id="KW-0676">Redox-active center</keyword>
<dbReference type="Pfam" id="PF00578">
    <property type="entry name" value="AhpC-TSA"/>
    <property type="match status" value="2"/>
</dbReference>
<dbReference type="PANTHER" id="PTHR42852">
    <property type="entry name" value="THIOL:DISULFIDE INTERCHANGE PROTEIN DSBE"/>
    <property type="match status" value="1"/>
</dbReference>
<dbReference type="EMBL" id="JACOOH010000001">
    <property type="protein sequence ID" value="MBC5620103.1"/>
    <property type="molecule type" value="Genomic_DNA"/>
</dbReference>
<feature type="domain" description="Thioredoxin" evidence="5">
    <location>
        <begin position="32"/>
        <end position="168"/>
    </location>
</feature>
<evidence type="ECO:0000313" key="7">
    <source>
        <dbReference type="Proteomes" id="UP000646484"/>
    </source>
</evidence>
<feature type="domain" description="Thioredoxin" evidence="5">
    <location>
        <begin position="180"/>
        <end position="317"/>
    </location>
</feature>
<accession>A0ABR7CWP2</accession>
<dbReference type="PANTHER" id="PTHR42852:SF6">
    <property type="entry name" value="THIOL:DISULFIDE INTERCHANGE PROTEIN DSBE"/>
    <property type="match status" value="1"/>
</dbReference>
<keyword evidence="2" id="KW-0201">Cytochrome c-type biogenesis</keyword>
<dbReference type="PROSITE" id="PS51352">
    <property type="entry name" value="THIOREDOXIN_2"/>
    <property type="match status" value="2"/>
</dbReference>
<reference evidence="6 7" key="1">
    <citation type="submission" date="2020-08" db="EMBL/GenBank/DDBJ databases">
        <title>Genome public.</title>
        <authorList>
            <person name="Liu C."/>
            <person name="Sun Q."/>
        </authorList>
    </citation>
    <scope>NUCLEOTIDE SEQUENCE [LARGE SCALE GENOMIC DNA]</scope>
    <source>
        <strain evidence="6 7">NSJ-56</strain>
    </source>
</reference>
<dbReference type="InterPro" id="IPR050553">
    <property type="entry name" value="Thioredoxin_ResA/DsbE_sf"/>
</dbReference>
<comment type="caution">
    <text evidence="6">The sequence shown here is derived from an EMBL/GenBank/DDBJ whole genome shotgun (WGS) entry which is preliminary data.</text>
</comment>
<evidence type="ECO:0000256" key="3">
    <source>
        <dbReference type="ARBA" id="ARBA00023157"/>
    </source>
</evidence>
<dbReference type="InterPro" id="IPR013766">
    <property type="entry name" value="Thioredoxin_domain"/>
</dbReference>
<dbReference type="InterPro" id="IPR036249">
    <property type="entry name" value="Thioredoxin-like_sf"/>
</dbReference>
<dbReference type="InterPro" id="IPR000866">
    <property type="entry name" value="AhpC/TSA"/>
</dbReference>
<proteinExistence type="predicted"/>
<organism evidence="6 7">
    <name type="scientific">Butyricimonas hominis</name>
    <dbReference type="NCBI Taxonomy" id="2763032"/>
    <lineage>
        <taxon>Bacteria</taxon>
        <taxon>Pseudomonadati</taxon>
        <taxon>Bacteroidota</taxon>
        <taxon>Bacteroidia</taxon>
        <taxon>Bacteroidales</taxon>
        <taxon>Odoribacteraceae</taxon>
        <taxon>Butyricimonas</taxon>
    </lineage>
</organism>
<comment type="subcellular location">
    <subcellularLocation>
        <location evidence="1">Cell envelope</location>
    </subcellularLocation>
</comment>
<dbReference type="SUPFAM" id="SSF52833">
    <property type="entry name" value="Thioredoxin-like"/>
    <property type="match status" value="2"/>
</dbReference>
<dbReference type="RefSeq" id="WP_099291367.1">
    <property type="nucleotide sequence ID" value="NZ_JACOOH010000001.1"/>
</dbReference>
<sequence length="318" mass="36558">MKRVVLLFIAVWSVFPVFSQQKQDKVWLYAKSIINQKAPELVVEEWITDRPDTKGKFVLIDFWATTCGPCKKAISHLNEFSERFKDKLVVIGISYEKAEKVKAMKEPVIDYYSAVDTEKRMSKELEITGIPHVILIDPQGIVRWEGYPLGGVKLTAEVIEDIMKKYGNEDKVEKKMWAKSFLNQKAPELVVEKWLTKEPKMKGKFLLIDFWGPSCAPCRKGIPDLNEFSKKFKKDLVVIGMCGQKEEQVRAMKEPVIEYYSAIDTKKVLHKALGITAVPHAILVDPEGIVRWEGYPLLKGHELTAEIIEEIIKEYKKK</sequence>
<evidence type="ECO:0000256" key="4">
    <source>
        <dbReference type="ARBA" id="ARBA00023284"/>
    </source>
</evidence>
<evidence type="ECO:0000313" key="6">
    <source>
        <dbReference type="EMBL" id="MBC5620103.1"/>
    </source>
</evidence>